<feature type="domain" description="DHHA1" evidence="7">
    <location>
        <begin position="370"/>
        <end position="463"/>
    </location>
</feature>
<dbReference type="Gene3D" id="3.10.310.30">
    <property type="match status" value="1"/>
</dbReference>
<name>A0A7D6IQW3_9CYAN</name>
<reference evidence="10" key="1">
    <citation type="submission" date="2018-09" db="EMBL/GenBank/DDBJ databases">
        <title>Complete genome sequence of thermophilic cyanobacteria strain Thermosynechococcus elongatus PKUAC-SCTE542.</title>
        <authorList>
            <person name="Liang Y."/>
            <person name="Tang J."/>
            <person name="Daroch M."/>
        </authorList>
    </citation>
    <scope>NUCLEOTIDE SEQUENCE [LARGE SCALE GENOMIC DNA]</scope>
    <source>
        <strain evidence="10">E542</strain>
    </source>
</reference>
<keyword evidence="3" id="KW-0540">Nuclease</keyword>
<protein>
    <recommendedName>
        <fullName evidence="2">Single-stranded-DNA-specific exonuclease RecJ</fullName>
    </recommendedName>
</protein>
<evidence type="ECO:0000313" key="9">
    <source>
        <dbReference type="EMBL" id="QLL29653.1"/>
    </source>
</evidence>
<dbReference type="GO" id="GO:0003676">
    <property type="term" value="F:nucleic acid binding"/>
    <property type="evidence" value="ECO:0007669"/>
    <property type="project" value="InterPro"/>
</dbReference>
<dbReference type="InterPro" id="IPR001667">
    <property type="entry name" value="DDH_dom"/>
</dbReference>
<evidence type="ECO:0000259" key="7">
    <source>
        <dbReference type="Pfam" id="PF02272"/>
    </source>
</evidence>
<dbReference type="GO" id="GO:0006310">
    <property type="term" value="P:DNA recombination"/>
    <property type="evidence" value="ECO:0007669"/>
    <property type="project" value="InterPro"/>
</dbReference>
<gene>
    <name evidence="9" type="primary">recJ</name>
    <name evidence="9" type="ORF">D3A95_00985</name>
</gene>
<dbReference type="KEGG" id="tsq:D3A95_00985"/>
<dbReference type="NCBIfam" id="TIGR00644">
    <property type="entry name" value="recJ"/>
    <property type="match status" value="1"/>
</dbReference>
<dbReference type="InterPro" id="IPR051673">
    <property type="entry name" value="SSDNA_exonuclease_RecJ"/>
</dbReference>
<dbReference type="EMBL" id="CP032152">
    <property type="protein sequence ID" value="QLL29653.1"/>
    <property type="molecule type" value="Genomic_DNA"/>
</dbReference>
<sequence length="758" mass="85157">MFAAFPEKFTAMQRPWQVHSADPAPLDFIEAVKKLHSDAGAITAQLLWQRGYRDLQQVPPFLDWRYYESASPNEFPDMPAALGRLQQAFDQQEKVAIWGDFDTDGVTATAVLWEGLKPVLGAQLVDFYIPNRQYDSHGLSRHGLEALQQKGVSLIITCDTGCTNGAEIAFARQLGMDVIVTDHHTLEPAPLGAVALINPRQLPWEHPLRHLSGVGVAYKFLEAVYARWPEKTQGYALENLLDLVAIGLIADLVELKGECRYLAQRGLEQLGKRQTLRPGIAALLKAASKGTARQREISFTVAPCLNAVSRVEGDVRSLITLLTTQDRHQAQQLAQHIEKVNAQRQQRQKEIAKIAHAKVAQLDLSASRVILLTDDSWPLSLLGLVANEMVKTYGRPAILLQTNPETGMAAGSARSDGFVDLYEALHSQRHLFEGFGGHPYAAGLRLKMTHIPLLEAALNQFLTQKEGTASATPQPLRIDLEVTLDQLNQRLLKELEVLAPFDATHHPPPRLLVRNVELTNLRDNNNRGNQNTRRYVSMWLHDGQHTFPAKWWDHQIGDCPKGRCDLVIELEQWQGFLSAVIKELRPSATNVIQAASFQSLMDYRDRPHEASAKGLRVETCPTSRESWRQWIQRAKREQQPLILAYSPPPEQDALKVWQEFLRLCQQASQQETRLQREGLREHLGIEAVTLDYALNVLQTLGVKVIQRGEEFGCEWPPQVKPSADTAVALEIFTAAIAEENFRRRYFAAAPLQALQETH</sequence>
<evidence type="ECO:0000259" key="8">
    <source>
        <dbReference type="Pfam" id="PF17768"/>
    </source>
</evidence>
<evidence type="ECO:0000256" key="3">
    <source>
        <dbReference type="ARBA" id="ARBA00022722"/>
    </source>
</evidence>
<keyword evidence="5 9" id="KW-0269">Exonuclease</keyword>
<dbReference type="InterPro" id="IPR003156">
    <property type="entry name" value="DHHA1_dom"/>
</dbReference>
<dbReference type="RefSeq" id="WP_181495568.1">
    <property type="nucleotide sequence ID" value="NZ_CP032152.1"/>
</dbReference>
<dbReference type="InterPro" id="IPR004610">
    <property type="entry name" value="RecJ"/>
</dbReference>
<comment type="similarity">
    <text evidence="1">Belongs to the RecJ family.</text>
</comment>
<dbReference type="InterPro" id="IPR041122">
    <property type="entry name" value="RecJ_OB"/>
</dbReference>
<evidence type="ECO:0000256" key="5">
    <source>
        <dbReference type="ARBA" id="ARBA00022839"/>
    </source>
</evidence>
<dbReference type="Gene3D" id="3.90.1640.30">
    <property type="match status" value="1"/>
</dbReference>
<proteinExistence type="inferred from homology"/>
<evidence type="ECO:0000313" key="10">
    <source>
        <dbReference type="Proteomes" id="UP000261812"/>
    </source>
</evidence>
<feature type="domain" description="DDH" evidence="6">
    <location>
        <begin position="94"/>
        <end position="247"/>
    </location>
</feature>
<dbReference type="PANTHER" id="PTHR30255:SF2">
    <property type="entry name" value="SINGLE-STRANDED-DNA-SPECIFIC EXONUCLEASE RECJ"/>
    <property type="match status" value="1"/>
</dbReference>
<dbReference type="Pfam" id="PF01368">
    <property type="entry name" value="DHH"/>
    <property type="match status" value="1"/>
</dbReference>
<evidence type="ECO:0000256" key="1">
    <source>
        <dbReference type="ARBA" id="ARBA00005915"/>
    </source>
</evidence>
<accession>A0A7D6IQW3</accession>
<dbReference type="AlphaFoldDB" id="A0A7D6IQW3"/>
<dbReference type="SUPFAM" id="SSF64182">
    <property type="entry name" value="DHH phosphoesterases"/>
    <property type="match status" value="1"/>
</dbReference>
<evidence type="ECO:0000256" key="4">
    <source>
        <dbReference type="ARBA" id="ARBA00022801"/>
    </source>
</evidence>
<keyword evidence="10" id="KW-1185">Reference proteome</keyword>
<dbReference type="Pfam" id="PF02272">
    <property type="entry name" value="DHHA1"/>
    <property type="match status" value="1"/>
</dbReference>
<dbReference type="InterPro" id="IPR038763">
    <property type="entry name" value="DHH_sf"/>
</dbReference>
<feature type="domain" description="RecJ OB" evidence="8">
    <location>
        <begin position="478"/>
        <end position="571"/>
    </location>
</feature>
<dbReference type="GO" id="GO:0006281">
    <property type="term" value="P:DNA repair"/>
    <property type="evidence" value="ECO:0007669"/>
    <property type="project" value="InterPro"/>
</dbReference>
<dbReference type="PANTHER" id="PTHR30255">
    <property type="entry name" value="SINGLE-STRANDED-DNA-SPECIFIC EXONUCLEASE RECJ"/>
    <property type="match status" value="1"/>
</dbReference>
<organism evidence="9 10">
    <name type="scientific">Thermosynechococcus sichuanensis E542</name>
    <dbReference type="NCBI Taxonomy" id="2016101"/>
    <lineage>
        <taxon>Bacteria</taxon>
        <taxon>Bacillati</taxon>
        <taxon>Cyanobacteriota</taxon>
        <taxon>Cyanophyceae</taxon>
        <taxon>Acaryochloridales</taxon>
        <taxon>Thermosynechococcaceae</taxon>
        <taxon>Thermosynechococcus</taxon>
        <taxon>Thermosynechococcus sichuanensis</taxon>
    </lineage>
</organism>
<dbReference type="GO" id="GO:0008409">
    <property type="term" value="F:5'-3' exonuclease activity"/>
    <property type="evidence" value="ECO:0007669"/>
    <property type="project" value="InterPro"/>
</dbReference>
<evidence type="ECO:0000256" key="2">
    <source>
        <dbReference type="ARBA" id="ARBA00019841"/>
    </source>
</evidence>
<evidence type="ECO:0000259" key="6">
    <source>
        <dbReference type="Pfam" id="PF01368"/>
    </source>
</evidence>
<dbReference type="Proteomes" id="UP000261812">
    <property type="component" value="Chromosome"/>
</dbReference>
<dbReference type="Pfam" id="PF17768">
    <property type="entry name" value="RecJ_OB"/>
    <property type="match status" value="1"/>
</dbReference>
<keyword evidence="4" id="KW-0378">Hydrolase</keyword>